<protein>
    <recommendedName>
        <fullName evidence="3">Helicase XPB/Ssl2 N-terminal domain-containing protein</fullName>
    </recommendedName>
</protein>
<dbReference type="Proteomes" id="UP000006048">
    <property type="component" value="Chromosome"/>
</dbReference>
<evidence type="ECO:0000313" key="2">
    <source>
        <dbReference type="Proteomes" id="UP000006048"/>
    </source>
</evidence>
<gene>
    <name evidence="1" type="ordered locus">Turpa_3656</name>
</gene>
<accession>I4BAI3</accession>
<dbReference type="STRING" id="869212.Turpa_3656"/>
<proteinExistence type="predicted"/>
<dbReference type="PATRIC" id="fig|869212.3.peg.3677"/>
<keyword evidence="2" id="KW-1185">Reference proteome</keyword>
<dbReference type="KEGG" id="tpx:Turpa_3656"/>
<organism evidence="1 2">
    <name type="scientific">Turneriella parva (strain ATCC BAA-1111 / DSM 21527 / NCTC 11395 / H)</name>
    <name type="common">Leptospira parva</name>
    <dbReference type="NCBI Taxonomy" id="869212"/>
    <lineage>
        <taxon>Bacteria</taxon>
        <taxon>Pseudomonadati</taxon>
        <taxon>Spirochaetota</taxon>
        <taxon>Spirochaetia</taxon>
        <taxon>Leptospirales</taxon>
        <taxon>Leptospiraceae</taxon>
        <taxon>Turneriella</taxon>
    </lineage>
</organism>
<reference evidence="1 2" key="1">
    <citation type="submission" date="2012-06" db="EMBL/GenBank/DDBJ databases">
        <title>The complete chromosome of genome of Turneriella parva DSM 21527.</title>
        <authorList>
            <consortium name="US DOE Joint Genome Institute (JGI-PGF)"/>
            <person name="Lucas S."/>
            <person name="Han J."/>
            <person name="Lapidus A."/>
            <person name="Bruce D."/>
            <person name="Goodwin L."/>
            <person name="Pitluck S."/>
            <person name="Peters L."/>
            <person name="Kyrpides N."/>
            <person name="Mavromatis K."/>
            <person name="Ivanova N."/>
            <person name="Mikhailova N."/>
            <person name="Chertkov O."/>
            <person name="Detter J.C."/>
            <person name="Tapia R."/>
            <person name="Han C."/>
            <person name="Land M."/>
            <person name="Hauser L."/>
            <person name="Markowitz V."/>
            <person name="Cheng J.-F."/>
            <person name="Hugenholtz P."/>
            <person name="Woyke T."/>
            <person name="Wu D."/>
            <person name="Gronow S."/>
            <person name="Wellnitz S."/>
            <person name="Brambilla E."/>
            <person name="Klenk H.-P."/>
            <person name="Eisen J.A."/>
        </authorList>
    </citation>
    <scope>NUCLEOTIDE SEQUENCE [LARGE SCALE GENOMIC DNA]</scope>
    <source>
        <strain evidence="2">ATCC BAA-1111 / DSM 21527 / NCTC 11395 / H</strain>
    </source>
</reference>
<name>I4BAI3_TURPD</name>
<dbReference type="RefSeq" id="WP_014804767.1">
    <property type="nucleotide sequence ID" value="NC_018020.1"/>
</dbReference>
<sequence length="658" mass="76182">MLLEELGKLEKEQLLRVAEVWGIPKPPSDKRALIQLLVKTFVDPYFLKTVLEKLTPLQVKIYAVILSNKQILTLGEISRKIQLQPINVEKELAVLKHIMLLYQKKNRERITHNLDKYIAFDEFRKLVNTDSNPRGEKFQISIRREVEQTEVDDYDPKYLAILGGKGKKPREYAEKAFKEETLQKTLKTLSDGEMILLDEAFTNGGIIEINAARIIMDEQKLPMEKTIRRLDAFQLLKDIYFIDERFVRILVIPIELFNYLKKNPLFPVRTDVKELTERTIENGFDFLLNLKKLLLFISNKGLTLSQSEKLRQADMKRSEAALIDIDINLFSEKSQMHQIEIILPLLRLFELVDLREENVVLIENYEDFLKREPSELLRDLFNRILEAADKRMVGDEVFLPLDLAFFKMPMIETCTKLIEANQGMFVKVLLAELIRSRVIMIPGFKVRDFKNSYIEQRSMIVSAMIYMYLMGMLRVDYPKRFVTISKLGNHFFHNEPLETQSELGAVILNPDGTLVAIPEKMSLHDLHLLKSFAELKEFDKVYNFQLTKESVQTGVMLGNTIESFKALLGRVSRAGIAQALDFNLTEWSKDLPIVIIEESIVLLETADPRLTEALLGQIRGKKIVKKEISDTALVIFKSKVQEVMEAAEKLEMIVKLIR</sequence>
<dbReference type="OrthoDB" id="339259at2"/>
<evidence type="ECO:0008006" key="3">
    <source>
        <dbReference type="Google" id="ProtNLM"/>
    </source>
</evidence>
<dbReference type="EMBL" id="CP002959">
    <property type="protein sequence ID" value="AFM14290.1"/>
    <property type="molecule type" value="Genomic_DNA"/>
</dbReference>
<evidence type="ECO:0000313" key="1">
    <source>
        <dbReference type="EMBL" id="AFM14290.1"/>
    </source>
</evidence>
<dbReference type="HOGENOM" id="CLU_411493_0_0_12"/>
<dbReference type="AlphaFoldDB" id="I4BAI3"/>